<dbReference type="KEGG" id="cdep:91086987"/>
<reference evidence="1" key="1">
    <citation type="submission" date="2016-06" db="EMBL/GenBank/DDBJ databases">
        <authorList>
            <person name="Cuomo C."/>
            <person name="Litvintseva A."/>
            <person name="Heitman J."/>
            <person name="Chen Y."/>
            <person name="Sun S."/>
            <person name="Springer D."/>
            <person name="Dromer F."/>
            <person name="Young S."/>
            <person name="Zeng Q."/>
            <person name="Chapman S."/>
            <person name="Gujja S."/>
            <person name="Saif S."/>
            <person name="Birren B."/>
        </authorList>
    </citation>
    <scope>NUCLEOTIDE SEQUENCE</scope>
    <source>
        <strain evidence="1">CBS 7841</strain>
    </source>
</reference>
<evidence type="ECO:0000313" key="1">
    <source>
        <dbReference type="EMBL" id="WVN87593.1"/>
    </source>
</evidence>
<dbReference type="Proteomes" id="UP000094043">
    <property type="component" value="Chromosome 3"/>
</dbReference>
<reference evidence="1" key="2">
    <citation type="journal article" date="2022" name="Elife">
        <title>Obligate sexual reproduction of a homothallic fungus closely related to the Cryptococcus pathogenic species complex.</title>
        <authorList>
            <person name="Passer A.R."/>
            <person name="Clancey S.A."/>
            <person name="Shea T."/>
            <person name="David-Palma M."/>
            <person name="Averette A.F."/>
            <person name="Boekhout T."/>
            <person name="Porcel B.M."/>
            <person name="Nowrousian M."/>
            <person name="Cuomo C.A."/>
            <person name="Sun S."/>
            <person name="Heitman J."/>
            <person name="Coelho M.A."/>
        </authorList>
    </citation>
    <scope>NUCLEOTIDE SEQUENCE</scope>
    <source>
        <strain evidence="1">CBS 7841</strain>
    </source>
</reference>
<sequence length="98" mass="10876">MQLYVTLYSRSTNRDEVQTAAGDELDNWGKALFGGRFGRAIEQMWAANNLSVVDGHFVKVDSKDTKAVKLAGEYDLTYVTGQIAIRKSIPSNDDTCKN</sequence>
<dbReference type="RefSeq" id="XP_066068293.1">
    <property type="nucleotide sequence ID" value="XM_066212196.1"/>
</dbReference>
<evidence type="ECO:0000313" key="2">
    <source>
        <dbReference type="Proteomes" id="UP000094043"/>
    </source>
</evidence>
<name>A0AAJ8JSH1_9TREE</name>
<dbReference type="EMBL" id="CP143786">
    <property type="protein sequence ID" value="WVN87593.1"/>
    <property type="molecule type" value="Genomic_DNA"/>
</dbReference>
<organism evidence="1 2">
    <name type="scientific">Cryptococcus depauperatus CBS 7841</name>
    <dbReference type="NCBI Taxonomy" id="1295531"/>
    <lineage>
        <taxon>Eukaryota</taxon>
        <taxon>Fungi</taxon>
        <taxon>Dikarya</taxon>
        <taxon>Basidiomycota</taxon>
        <taxon>Agaricomycotina</taxon>
        <taxon>Tremellomycetes</taxon>
        <taxon>Tremellales</taxon>
        <taxon>Cryptococcaceae</taxon>
        <taxon>Cryptococcus</taxon>
    </lineage>
</organism>
<proteinExistence type="predicted"/>
<dbReference type="AlphaFoldDB" id="A0AAJ8JSH1"/>
<keyword evidence="2" id="KW-1185">Reference proteome</keyword>
<gene>
    <name evidence="1" type="ORF">L203_102776</name>
</gene>
<protein>
    <submittedName>
        <fullName evidence="1">Uncharacterized protein</fullName>
    </submittedName>
</protein>
<reference evidence="1" key="3">
    <citation type="submission" date="2024-01" db="EMBL/GenBank/DDBJ databases">
        <authorList>
            <person name="Coelho M.A."/>
            <person name="David-Palma M."/>
            <person name="Shea T."/>
            <person name="Sun S."/>
            <person name="Cuomo C.A."/>
            <person name="Heitman J."/>
        </authorList>
    </citation>
    <scope>NUCLEOTIDE SEQUENCE</scope>
    <source>
        <strain evidence="1">CBS 7841</strain>
    </source>
</reference>
<dbReference type="GeneID" id="91086987"/>
<accession>A0AAJ8JSH1</accession>